<reference evidence="3 4" key="1">
    <citation type="journal article" date="2011" name="J. Bacteriol.">
        <title>Genome sequence of Chthoniobacter flavus Ellin428, an aerobic heterotrophic soil bacterium.</title>
        <authorList>
            <person name="Kant R."/>
            <person name="van Passel M.W."/>
            <person name="Palva A."/>
            <person name="Lucas S."/>
            <person name="Lapidus A."/>
            <person name="Glavina Del Rio T."/>
            <person name="Dalin E."/>
            <person name="Tice H."/>
            <person name="Bruce D."/>
            <person name="Goodwin L."/>
            <person name="Pitluck S."/>
            <person name="Larimer F.W."/>
            <person name="Land M.L."/>
            <person name="Hauser L."/>
            <person name="Sangwan P."/>
            <person name="de Vos W.M."/>
            <person name="Janssen P.H."/>
            <person name="Smidt H."/>
        </authorList>
    </citation>
    <scope>NUCLEOTIDE SEQUENCE [LARGE SCALE GENOMIC DNA]</scope>
    <source>
        <strain evidence="3 4">Ellin428</strain>
    </source>
</reference>
<dbReference type="EMBL" id="ABVL01000006">
    <property type="protein sequence ID" value="EDY19840.1"/>
    <property type="molecule type" value="Genomic_DNA"/>
</dbReference>
<keyword evidence="4" id="KW-1185">Reference proteome</keyword>
<dbReference type="Gene3D" id="2.60.120.560">
    <property type="entry name" value="Exo-inulinase, domain 1"/>
    <property type="match status" value="1"/>
</dbReference>
<dbReference type="Pfam" id="PF06439">
    <property type="entry name" value="3keto-disac_hyd"/>
    <property type="match status" value="1"/>
</dbReference>
<accession>B4D0H8</accession>
<name>B4D0H8_9BACT</name>
<dbReference type="RefSeq" id="WP_006979754.1">
    <property type="nucleotide sequence ID" value="NZ_ABVL01000006.1"/>
</dbReference>
<dbReference type="eggNOG" id="COG2010">
    <property type="taxonomic scope" value="Bacteria"/>
</dbReference>
<dbReference type="InParanoid" id="B4D0H8"/>
<dbReference type="STRING" id="497964.CfE428DRAFT_2429"/>
<evidence type="ECO:0000313" key="4">
    <source>
        <dbReference type="Proteomes" id="UP000005824"/>
    </source>
</evidence>
<proteinExistence type="predicted"/>
<sequence length="207" mass="23370" precursor="true">MKSFLPALFATVTLSVLAHAAPVSLFDGKTFDGWEGDTAKTWKIVDGAFVGGSLQEKVPHNEFLSTKKSFKNFDLHVKFKLVGTEGFVNGGVQFRSVRIPNNFEMIGYQADMGDGYFGSLYDESRRRKALVTPDKALMDKTVKKDEWNEYHIRCEGRHIQLWINDVLTCDYTEPDESIEQSGLIGLQVHGNGKTEAWYKDIVIEELP</sequence>
<feature type="signal peptide" evidence="1">
    <location>
        <begin position="1"/>
        <end position="20"/>
    </location>
</feature>
<dbReference type="AlphaFoldDB" id="B4D0H8"/>
<organism evidence="3 4">
    <name type="scientific">Chthoniobacter flavus Ellin428</name>
    <dbReference type="NCBI Taxonomy" id="497964"/>
    <lineage>
        <taxon>Bacteria</taxon>
        <taxon>Pseudomonadati</taxon>
        <taxon>Verrucomicrobiota</taxon>
        <taxon>Spartobacteria</taxon>
        <taxon>Chthoniobacterales</taxon>
        <taxon>Chthoniobacteraceae</taxon>
        <taxon>Chthoniobacter</taxon>
    </lineage>
</organism>
<feature type="domain" description="3-keto-alpha-glucoside-1,2-lyase/3-keto-2-hydroxy-glucal hydratase" evidence="2">
    <location>
        <begin position="23"/>
        <end position="203"/>
    </location>
</feature>
<comment type="caution">
    <text evidence="3">The sequence shown here is derived from an EMBL/GenBank/DDBJ whole genome shotgun (WGS) entry which is preliminary data.</text>
</comment>
<gene>
    <name evidence="3" type="ORF">CfE428DRAFT_2429</name>
</gene>
<evidence type="ECO:0000259" key="2">
    <source>
        <dbReference type="Pfam" id="PF06439"/>
    </source>
</evidence>
<protein>
    <recommendedName>
        <fullName evidence="2">3-keto-alpha-glucoside-1,2-lyase/3-keto-2-hydroxy-glucal hydratase domain-containing protein</fullName>
    </recommendedName>
</protein>
<dbReference type="Proteomes" id="UP000005824">
    <property type="component" value="Unassembled WGS sequence"/>
</dbReference>
<dbReference type="InterPro" id="IPR010496">
    <property type="entry name" value="AL/BT2_dom"/>
</dbReference>
<evidence type="ECO:0000313" key="3">
    <source>
        <dbReference type="EMBL" id="EDY19840.1"/>
    </source>
</evidence>
<evidence type="ECO:0000256" key="1">
    <source>
        <dbReference type="SAM" id="SignalP"/>
    </source>
</evidence>
<dbReference type="GO" id="GO:0016787">
    <property type="term" value="F:hydrolase activity"/>
    <property type="evidence" value="ECO:0007669"/>
    <property type="project" value="InterPro"/>
</dbReference>
<keyword evidence="1" id="KW-0732">Signal</keyword>
<feature type="chain" id="PRO_5002800361" description="3-keto-alpha-glucoside-1,2-lyase/3-keto-2-hydroxy-glucal hydratase domain-containing protein" evidence="1">
    <location>
        <begin position="21"/>
        <end position="207"/>
    </location>
</feature>